<dbReference type="Proteomes" id="UP000471293">
    <property type="component" value="Unassembled WGS sequence"/>
</dbReference>
<comment type="function">
    <text evidence="1 6">Exhibits S-adenosyl-L-methionine-dependent methyltransferase activity.</text>
</comment>
<comment type="caution">
    <text evidence="7">The sequence shown here is derived from an EMBL/GenBank/DDBJ whole genome shotgun (WGS) entry which is preliminary data.</text>
</comment>
<comment type="similarity">
    <text evidence="2 6">Belongs to the UPF0677 family.</text>
</comment>
<dbReference type="InterPro" id="IPR011610">
    <property type="entry name" value="SAM_mthyl_Trfase_ML2640-like"/>
</dbReference>
<evidence type="ECO:0000313" key="7">
    <source>
        <dbReference type="EMBL" id="NEA18506.1"/>
    </source>
</evidence>
<dbReference type="GO" id="GO:0032259">
    <property type="term" value="P:methylation"/>
    <property type="evidence" value="ECO:0007669"/>
    <property type="project" value="UniProtKB-KW"/>
</dbReference>
<dbReference type="GO" id="GO:0008168">
    <property type="term" value="F:methyltransferase activity"/>
    <property type="evidence" value="ECO:0007669"/>
    <property type="project" value="UniProtKB-UniRule"/>
</dbReference>
<evidence type="ECO:0000313" key="8">
    <source>
        <dbReference type="Proteomes" id="UP000471293"/>
    </source>
</evidence>
<evidence type="ECO:0000256" key="1">
    <source>
        <dbReference type="ARBA" id="ARBA00003907"/>
    </source>
</evidence>
<dbReference type="EMBL" id="JAAGLQ010000518">
    <property type="protein sequence ID" value="NEA18506.1"/>
    <property type="molecule type" value="Genomic_DNA"/>
</dbReference>
<proteinExistence type="inferred from homology"/>
<dbReference type="InterPro" id="IPR007213">
    <property type="entry name" value="Ppm1/Ppm2/Tcmp"/>
</dbReference>
<sequence>MTHPTRRDAESETAAASQTVRAAEAVEAVKETSFITAVIRAMENDRPDAYLSDPHAALLSTPRSRRMADEALAAGGTTGSVIVRARFGDEELRRGIAEGITQVVCLAAGSDTRAWRLGLPPAIRFFEIDLPGQLEAKEALLGPVEDRLACHRVSLGADLRDGTWPERLRAAGHDRAARTVWIVEGLLPYVRIEQFTRLVAHVRESSAPGSTLLVDAPHTEFYADPANARFLAFMESRGSAFRLGLDDLGGFLGRHGWQADAYTLRQLSAGACAGFPPPPARLCPPHDHHWVARARLA</sequence>
<gene>
    <name evidence="7" type="ORF">G3I29_23965</name>
</gene>
<dbReference type="AlphaFoldDB" id="A0A6N9U968"/>
<evidence type="ECO:0000256" key="6">
    <source>
        <dbReference type="RuleBase" id="RU362030"/>
    </source>
</evidence>
<evidence type="ECO:0000256" key="3">
    <source>
        <dbReference type="ARBA" id="ARBA00022603"/>
    </source>
</evidence>
<dbReference type="RefSeq" id="WP_164347525.1">
    <property type="nucleotide sequence ID" value="NZ_JAAGLQ010000518.1"/>
</dbReference>
<protein>
    <recommendedName>
        <fullName evidence="6">S-adenosyl-L-methionine-dependent methyltransferase</fullName>
        <ecNumber evidence="6">2.1.1.-</ecNumber>
    </recommendedName>
</protein>
<dbReference type="SUPFAM" id="SSF53335">
    <property type="entry name" value="S-adenosyl-L-methionine-dependent methyltransferases"/>
    <property type="match status" value="1"/>
</dbReference>
<dbReference type="PANTHER" id="PTHR43619:SF2">
    <property type="entry name" value="S-ADENOSYL-L-METHIONINE-DEPENDENT METHYLTRANSFERASES SUPERFAMILY PROTEIN"/>
    <property type="match status" value="1"/>
</dbReference>
<name>A0A6N9U968_STRHA</name>
<dbReference type="Gene3D" id="3.40.50.150">
    <property type="entry name" value="Vaccinia Virus protein VP39"/>
    <property type="match status" value="1"/>
</dbReference>
<dbReference type="Pfam" id="PF04072">
    <property type="entry name" value="LCM"/>
    <property type="match status" value="1"/>
</dbReference>
<dbReference type="EC" id="2.1.1.-" evidence="6"/>
<reference evidence="7 8" key="1">
    <citation type="submission" date="2020-01" db="EMBL/GenBank/DDBJ databases">
        <title>Insect and environment-associated Actinomycetes.</title>
        <authorList>
            <person name="Currrie C."/>
            <person name="Chevrette M."/>
            <person name="Carlson C."/>
            <person name="Stubbendieck R."/>
            <person name="Wendt-Pienkowski E."/>
        </authorList>
    </citation>
    <scope>NUCLEOTIDE SEQUENCE [LARGE SCALE GENOMIC DNA]</scope>
    <source>
        <strain evidence="7 8">SID11342</strain>
    </source>
</reference>
<dbReference type="NCBIfam" id="TIGR00027">
    <property type="entry name" value="mthyl_TIGR00027"/>
    <property type="match status" value="1"/>
</dbReference>
<keyword evidence="4 7" id="KW-0808">Transferase</keyword>
<evidence type="ECO:0000256" key="2">
    <source>
        <dbReference type="ARBA" id="ARBA00008138"/>
    </source>
</evidence>
<organism evidence="7 8">
    <name type="scientific">Streptomyces halstedii</name>
    <dbReference type="NCBI Taxonomy" id="1944"/>
    <lineage>
        <taxon>Bacteria</taxon>
        <taxon>Bacillati</taxon>
        <taxon>Actinomycetota</taxon>
        <taxon>Actinomycetes</taxon>
        <taxon>Kitasatosporales</taxon>
        <taxon>Streptomycetaceae</taxon>
        <taxon>Streptomyces</taxon>
    </lineage>
</organism>
<keyword evidence="5 6" id="KW-0949">S-adenosyl-L-methionine</keyword>
<dbReference type="PANTHER" id="PTHR43619">
    <property type="entry name" value="S-ADENOSYL-L-METHIONINE-DEPENDENT METHYLTRANSFERASE YKTD-RELATED"/>
    <property type="match status" value="1"/>
</dbReference>
<evidence type="ECO:0000256" key="5">
    <source>
        <dbReference type="ARBA" id="ARBA00022691"/>
    </source>
</evidence>
<accession>A0A6N9U968</accession>
<keyword evidence="3 6" id="KW-0489">Methyltransferase</keyword>
<evidence type="ECO:0000256" key="4">
    <source>
        <dbReference type="ARBA" id="ARBA00022679"/>
    </source>
</evidence>
<dbReference type="InterPro" id="IPR029063">
    <property type="entry name" value="SAM-dependent_MTases_sf"/>
</dbReference>